<sequence>MLADVEVVSGLTDSATVVQIPDPATALAFRTTASGRSDLFVVGPRTRGRYHAGKGVPVCVRLRLRPGVARALFGIPIQALADRTVRITDLWGTDGAALTASLKAAAPDTARVLDLLQNAVGSRLGFPTEGAFPSRAPRPPDPFTPTATAQPVPTRADSQFSVPAGAALFGASAGAVGVGSPAGAIRVDSSPEVAAAEAWAPDDGLLAAAVRSLSGGSRRLADAAVDLGVSERHLRNVFAREIGLSPKHFARITRLRRVLEEAGTRQWSSLADDAGFFDQAHMISDFRAFMGVTPAAFTAGRLPPTTPCSELTRLTG</sequence>
<evidence type="ECO:0000256" key="3">
    <source>
        <dbReference type="ARBA" id="ARBA00023163"/>
    </source>
</evidence>
<reference evidence="6 7" key="1">
    <citation type="submission" date="2021-01" db="EMBL/GenBank/DDBJ databases">
        <title>Actinoplanes sp. nov. LDG1-06 isolated from lichen.</title>
        <authorList>
            <person name="Saeng-In P."/>
            <person name="Phongsopitanun W."/>
            <person name="Kanchanasin P."/>
            <person name="Yuki M."/>
            <person name="Kudo T."/>
            <person name="Ohkuma M."/>
            <person name="Tanasupawat S."/>
        </authorList>
    </citation>
    <scope>NUCLEOTIDE SEQUENCE [LARGE SCALE GENOMIC DNA]</scope>
    <source>
        <strain evidence="6 7">LDG1-06</strain>
    </source>
</reference>
<dbReference type="InterPro" id="IPR050204">
    <property type="entry name" value="AraC_XylS_family_regulators"/>
</dbReference>
<name>A0ABS2ACZ7_9ACTN</name>
<gene>
    <name evidence="6" type="ORF">JIG36_19325</name>
</gene>
<feature type="domain" description="HTH araC/xylS-type" evidence="5">
    <location>
        <begin position="203"/>
        <end position="300"/>
    </location>
</feature>
<evidence type="ECO:0000256" key="4">
    <source>
        <dbReference type="SAM" id="MobiDB-lite"/>
    </source>
</evidence>
<dbReference type="InterPro" id="IPR018060">
    <property type="entry name" value="HTH_AraC"/>
</dbReference>
<dbReference type="Proteomes" id="UP000632138">
    <property type="component" value="Unassembled WGS sequence"/>
</dbReference>
<dbReference type="PROSITE" id="PS01124">
    <property type="entry name" value="HTH_ARAC_FAMILY_2"/>
    <property type="match status" value="1"/>
</dbReference>
<dbReference type="Gene3D" id="1.10.10.60">
    <property type="entry name" value="Homeodomain-like"/>
    <property type="match status" value="1"/>
</dbReference>
<evidence type="ECO:0000313" key="7">
    <source>
        <dbReference type="Proteomes" id="UP000632138"/>
    </source>
</evidence>
<dbReference type="PANTHER" id="PTHR46796:SF15">
    <property type="entry name" value="BLL1074 PROTEIN"/>
    <property type="match status" value="1"/>
</dbReference>
<dbReference type="RefSeq" id="WP_203377718.1">
    <property type="nucleotide sequence ID" value="NZ_JAENHP010000005.1"/>
</dbReference>
<keyword evidence="1" id="KW-0805">Transcription regulation</keyword>
<keyword evidence="7" id="KW-1185">Reference proteome</keyword>
<dbReference type="PANTHER" id="PTHR46796">
    <property type="entry name" value="HTH-TYPE TRANSCRIPTIONAL ACTIVATOR RHAS-RELATED"/>
    <property type="match status" value="1"/>
</dbReference>
<dbReference type="Pfam" id="PF12833">
    <property type="entry name" value="HTH_18"/>
    <property type="match status" value="1"/>
</dbReference>
<organism evidence="6 7">
    <name type="scientific">Paractinoplanes ovalisporus</name>
    <dbReference type="NCBI Taxonomy" id="2810368"/>
    <lineage>
        <taxon>Bacteria</taxon>
        <taxon>Bacillati</taxon>
        <taxon>Actinomycetota</taxon>
        <taxon>Actinomycetes</taxon>
        <taxon>Micromonosporales</taxon>
        <taxon>Micromonosporaceae</taxon>
        <taxon>Paractinoplanes</taxon>
    </lineage>
</organism>
<proteinExistence type="predicted"/>
<comment type="caution">
    <text evidence="6">The sequence shown here is derived from an EMBL/GenBank/DDBJ whole genome shotgun (WGS) entry which is preliminary data.</text>
</comment>
<evidence type="ECO:0000256" key="1">
    <source>
        <dbReference type="ARBA" id="ARBA00023015"/>
    </source>
</evidence>
<feature type="region of interest" description="Disordered" evidence="4">
    <location>
        <begin position="127"/>
        <end position="153"/>
    </location>
</feature>
<accession>A0ABS2ACZ7</accession>
<evidence type="ECO:0000256" key="2">
    <source>
        <dbReference type="ARBA" id="ARBA00023125"/>
    </source>
</evidence>
<evidence type="ECO:0000313" key="6">
    <source>
        <dbReference type="EMBL" id="MBM2617711.1"/>
    </source>
</evidence>
<keyword evidence="3" id="KW-0804">Transcription</keyword>
<protein>
    <submittedName>
        <fullName evidence="6">AraC family transcriptional regulator</fullName>
    </submittedName>
</protein>
<evidence type="ECO:0000259" key="5">
    <source>
        <dbReference type="PROSITE" id="PS01124"/>
    </source>
</evidence>
<dbReference type="SMART" id="SM00342">
    <property type="entry name" value="HTH_ARAC"/>
    <property type="match status" value="1"/>
</dbReference>
<keyword evidence="2" id="KW-0238">DNA-binding</keyword>
<dbReference type="EMBL" id="JAENHP010000005">
    <property type="protein sequence ID" value="MBM2617711.1"/>
    <property type="molecule type" value="Genomic_DNA"/>
</dbReference>